<comment type="subcellular location">
    <subcellularLocation>
        <location evidence="1">Nucleus</location>
    </subcellularLocation>
</comment>
<dbReference type="OMA" id="NTHKITE"/>
<dbReference type="HOGENOM" id="CLU_247500_0_0_1"/>
<keyword evidence="8" id="KW-1185">Reference proteome</keyword>
<dbReference type="InterPro" id="IPR056535">
    <property type="entry name" value="TPR_NUP160_M"/>
</dbReference>
<feature type="domain" description="Nucleoporin Nup120/160 beta-propeller" evidence="5">
    <location>
        <begin position="56"/>
        <end position="608"/>
    </location>
</feature>
<evidence type="ECO:0000256" key="3">
    <source>
        <dbReference type="ARBA" id="ARBA00023242"/>
    </source>
</evidence>
<dbReference type="STRING" id="135651.G0MF78"/>
<gene>
    <name evidence="7" type="ORF">CAEBREN_14572</name>
</gene>
<dbReference type="GO" id="GO:0005643">
    <property type="term" value="C:nuclear pore"/>
    <property type="evidence" value="ECO:0007669"/>
    <property type="project" value="TreeGrafter"/>
</dbReference>
<dbReference type="Pfam" id="PF23354">
    <property type="entry name" value="TPR_NUP160_120_M"/>
    <property type="match status" value="1"/>
</dbReference>
<feature type="region of interest" description="Disordered" evidence="4">
    <location>
        <begin position="1168"/>
        <end position="1229"/>
    </location>
</feature>
<accession>G0MF78</accession>
<evidence type="ECO:0000259" key="5">
    <source>
        <dbReference type="Pfam" id="PF11715"/>
    </source>
</evidence>
<dbReference type="GO" id="GO:0017056">
    <property type="term" value="F:structural constituent of nuclear pore"/>
    <property type="evidence" value="ECO:0007669"/>
    <property type="project" value="TreeGrafter"/>
</dbReference>
<keyword evidence="2" id="KW-0813">Transport</keyword>
<evidence type="ECO:0000313" key="7">
    <source>
        <dbReference type="EMBL" id="EGT54193.1"/>
    </source>
</evidence>
<feature type="compositionally biased region" description="Low complexity" evidence="4">
    <location>
        <begin position="1208"/>
        <end position="1228"/>
    </location>
</feature>
<keyword evidence="3" id="KW-0539">Nucleus</keyword>
<evidence type="ECO:0000256" key="1">
    <source>
        <dbReference type="ARBA" id="ARBA00004123"/>
    </source>
</evidence>
<organism evidence="8">
    <name type="scientific">Caenorhabditis brenneri</name>
    <name type="common">Nematode worm</name>
    <dbReference type="NCBI Taxonomy" id="135651"/>
    <lineage>
        <taxon>Eukaryota</taxon>
        <taxon>Metazoa</taxon>
        <taxon>Ecdysozoa</taxon>
        <taxon>Nematoda</taxon>
        <taxon>Chromadorea</taxon>
        <taxon>Rhabditida</taxon>
        <taxon>Rhabditina</taxon>
        <taxon>Rhabditomorpha</taxon>
        <taxon>Rhabditoidea</taxon>
        <taxon>Rhabditidae</taxon>
        <taxon>Peloderinae</taxon>
        <taxon>Caenorhabditis</taxon>
    </lineage>
</organism>
<dbReference type="InterPro" id="IPR021717">
    <property type="entry name" value="Nucleoporin_Nup160"/>
</dbReference>
<feature type="compositionally biased region" description="Basic and acidic residues" evidence="4">
    <location>
        <begin position="1192"/>
        <end position="1204"/>
    </location>
</feature>
<proteinExistence type="predicted"/>
<dbReference type="InterPro" id="IPR059141">
    <property type="entry name" value="Beta-prop_Nup120_160"/>
</dbReference>
<evidence type="ECO:0000313" key="8">
    <source>
        <dbReference type="Proteomes" id="UP000008068"/>
    </source>
</evidence>
<dbReference type="eggNOG" id="KOG4521">
    <property type="taxonomic scope" value="Eukaryota"/>
</dbReference>
<dbReference type="Pfam" id="PF23386">
    <property type="entry name" value="NPP-6_helical"/>
    <property type="match status" value="1"/>
</dbReference>
<name>G0MF78_CAEBE</name>
<reference evidence="8" key="1">
    <citation type="submission" date="2011-07" db="EMBL/GenBank/DDBJ databases">
        <authorList>
            <consortium name="Caenorhabditis brenneri Sequencing and Analysis Consortium"/>
            <person name="Wilson R.K."/>
        </authorList>
    </citation>
    <scope>NUCLEOTIDE SEQUENCE [LARGE SCALE GENOMIC DNA]</scope>
    <source>
        <strain evidence="8">PB2801</strain>
    </source>
</reference>
<protein>
    <submittedName>
        <fullName evidence="7">Uncharacterized protein</fullName>
    </submittedName>
</protein>
<dbReference type="Pfam" id="PF11715">
    <property type="entry name" value="Beta-prop_Nup120_160"/>
    <property type="match status" value="1"/>
</dbReference>
<dbReference type="PANTHER" id="PTHR21286:SF0">
    <property type="entry name" value="NUCLEAR PORE COMPLEX PROTEIN NUP160"/>
    <property type="match status" value="1"/>
</dbReference>
<feature type="domain" description="NUP160 middle TPR" evidence="6">
    <location>
        <begin position="870"/>
        <end position="1140"/>
    </location>
</feature>
<dbReference type="InParanoid" id="G0MF78"/>
<dbReference type="FunCoup" id="G0MF78">
    <property type="interactions" value="305"/>
</dbReference>
<evidence type="ECO:0000256" key="2">
    <source>
        <dbReference type="ARBA" id="ARBA00022448"/>
    </source>
</evidence>
<dbReference type="Proteomes" id="UP000008068">
    <property type="component" value="Unassembled WGS sequence"/>
</dbReference>
<sequence>MELVYGSEISFSDGFAFKPARTFVVSTNAALHNNVCEAKPSGGVATFPHSSNYADRIILWRAIGQKLYLEERSLLFSITDGSLCIDFTRTSIIPGTSIAIFDEGIMCIVVPTASAIHRFYARLPGKGRDTFSILARIKEDEEFRRFHTTHALTTPGRPIRANVTHHPSRNTVSYVTSEGQLVVVSLASYTDPTERHEEFIIGEVGLLGKLLGGTDKRVADACVMKNLRPTNGVSRERQVSAQSDIVFAVTRDGWVQAWNVETKKQLPCSIDLNKFFAADNKSFLRRGDAPEMEEEEDSSQPEPSELFYSIKAYTFDIDSLLIVGCDVLIGGKSVGMRVHLLKFSNDNIEHMQMFETIIGLDERLLDYELIQTYFPPDDVGELDATADDETYNPRTSALFSLTALLKSSSSKKSYSMKRLSFAIQWKTAEVFTEFDWHTVHQFNSASGFKGEPVAPNNEDEAENVPERPYNLSADSSTETLIDVVFNTDLYAFDIVFRAVQIVSDNFRGALSQVRSNNWSDLSKLVDTYTTSVEFNRKFHQKTDRGIRLRLNAPQENVSSALRDFWWSLLRACEELDFAARGIISLSPMQISGDLKIMTVIHKDRMTIIGDNNTEFMDIISTENIPKPGYVEEKYRKLPNVQFVDLIEEASKFADRRVYLMNRERARSMSAKNGVPLVDEDGVENAYDYDNDGRFINVKSALEQPIIKLTAAFVQASTFDNTKPFENPSQDIFGGTFAQSIVSANIRVTVESRVRFALTLQALLNAITEKKYRAGLAPEFGDVEALTCELREIIRVYRELNEQLDIKILKNGAKMSVCTWLTSDNEGLIMMKREGGYGKDGYDEINECDFNWFVGVTTESAVRALLSTSEVLVLLRRLVVQKQYRVLLTILNSYISETRALKPVITFYRGIGYCGTDHPVKALNAFQSCMDAFNTGNVALRKAVFFLLPKRFHCEKGLDPIEQLTTAEYFLTVIRFLQEHGHAEEVCSVAMKAIETLPIENESVQLISNTLFNHLTNRREWFQALKLTLRTTLRSETRRASICELLTLMLASGEWEAIATMKFGVHEQVVEDFLREAACRQSPNEKRHYFELLFAFHLARKDFRGGACAMYEFARHIESATQMTPELLRKKRDVLAVVLNCQSVLGMEPEENQPVYDDWTDTNLVFPEPDEDEEFITETDYSAESTARRASRMMHDDKRVSDEGRANVSSGSNGNSTDTSKESSSSGNSVDLATLKARQMAYALGSDNDDMDTDNTDSNAMTLRKRRKLLVLTEKDIRDEWVLCAARVSLLASGEFKGVPPTNLEDLFALLVDNLLFDNAFDIARQFKLDARKLYFVVVREAIMIDALRDDLDIERAGTHHAGWVRLNRRHCVSVSTAEDHWAVVKGLVNAALAEWPGDSRPLRGAAEAFLSYKLNVPFWLHDLYETKDANDYLRCLVDYEGYAVALQVLGEIVEQETLQLSQPNVRTWLPYGIIDELMIRSADYVRKMSVKTPEDQVAAAEVASLRKDADQKMLIYFRKLTDFEQAQKMASRFF</sequence>
<dbReference type="EMBL" id="GL379792">
    <property type="protein sequence ID" value="EGT54193.1"/>
    <property type="molecule type" value="Genomic_DNA"/>
</dbReference>
<dbReference type="PANTHER" id="PTHR21286">
    <property type="entry name" value="NUCLEAR PORE COMPLEX PROTEIN NUP160"/>
    <property type="match status" value="1"/>
</dbReference>
<evidence type="ECO:0000256" key="4">
    <source>
        <dbReference type="SAM" id="MobiDB-lite"/>
    </source>
</evidence>
<dbReference type="OrthoDB" id="5792595at2759"/>
<evidence type="ECO:0000259" key="6">
    <source>
        <dbReference type="Pfam" id="PF23354"/>
    </source>
</evidence>